<dbReference type="AlphaFoldDB" id="A0A1N6JUR5"/>
<sequence length="117" mass="13142">MAYMLFIVEPTNQRNERTEQEGQVLYERMSNYADDLRERGLLLACESLKSTRDAVRVEVRGGQPRLLDGPFAEAKEMVGGFLLLNVDTREEAVAIATGCPAAQWCTVEVREVGPCYQ</sequence>
<dbReference type="RefSeq" id="WP_074267141.1">
    <property type="nucleotide sequence ID" value="NZ_FSRM01000002.1"/>
</dbReference>
<accession>A0A1N6JUR5</accession>
<organism evidence="3 4">
    <name type="scientific">Paraburkholderia phenazinium</name>
    <dbReference type="NCBI Taxonomy" id="60549"/>
    <lineage>
        <taxon>Bacteria</taxon>
        <taxon>Pseudomonadati</taxon>
        <taxon>Pseudomonadota</taxon>
        <taxon>Betaproteobacteria</taxon>
        <taxon>Burkholderiales</taxon>
        <taxon>Burkholderiaceae</taxon>
        <taxon>Paraburkholderia</taxon>
    </lineage>
</organism>
<dbReference type="Pfam" id="PF03795">
    <property type="entry name" value="YCII"/>
    <property type="match status" value="1"/>
</dbReference>
<proteinExistence type="inferred from homology"/>
<dbReference type="OrthoDB" id="9807535at2"/>
<dbReference type="SUPFAM" id="SSF54909">
    <property type="entry name" value="Dimeric alpha+beta barrel"/>
    <property type="match status" value="1"/>
</dbReference>
<dbReference type="InterPro" id="IPR011008">
    <property type="entry name" value="Dimeric_a/b-barrel"/>
</dbReference>
<evidence type="ECO:0000256" key="1">
    <source>
        <dbReference type="ARBA" id="ARBA00007689"/>
    </source>
</evidence>
<evidence type="ECO:0000313" key="3">
    <source>
        <dbReference type="EMBL" id="SIO48108.1"/>
    </source>
</evidence>
<dbReference type="EMBL" id="FSRM01000002">
    <property type="protein sequence ID" value="SIO48108.1"/>
    <property type="molecule type" value="Genomic_DNA"/>
</dbReference>
<gene>
    <name evidence="3" type="ORF">SAMN05444168_5121</name>
</gene>
<dbReference type="PANTHER" id="PTHR35174">
    <property type="entry name" value="BLL7171 PROTEIN-RELATED"/>
    <property type="match status" value="1"/>
</dbReference>
<reference evidence="3 4" key="1">
    <citation type="submission" date="2016-11" db="EMBL/GenBank/DDBJ databases">
        <authorList>
            <person name="Jaros S."/>
            <person name="Januszkiewicz K."/>
            <person name="Wedrychowicz H."/>
        </authorList>
    </citation>
    <scope>NUCLEOTIDE SEQUENCE [LARGE SCALE GENOMIC DNA]</scope>
    <source>
        <strain evidence="3 4">GAS86</strain>
    </source>
</reference>
<name>A0A1N6JUR5_9BURK</name>
<dbReference type="Gene3D" id="3.30.70.1060">
    <property type="entry name" value="Dimeric alpha+beta barrel"/>
    <property type="match status" value="1"/>
</dbReference>
<comment type="similarity">
    <text evidence="1">Belongs to the YciI family.</text>
</comment>
<dbReference type="Proteomes" id="UP000184693">
    <property type="component" value="Unassembled WGS sequence"/>
</dbReference>
<evidence type="ECO:0000259" key="2">
    <source>
        <dbReference type="Pfam" id="PF03795"/>
    </source>
</evidence>
<dbReference type="InterPro" id="IPR005545">
    <property type="entry name" value="YCII"/>
</dbReference>
<evidence type="ECO:0000313" key="4">
    <source>
        <dbReference type="Proteomes" id="UP000184693"/>
    </source>
</evidence>
<dbReference type="PANTHER" id="PTHR35174:SF3">
    <property type="entry name" value="BLL7171 PROTEIN"/>
    <property type="match status" value="1"/>
</dbReference>
<protein>
    <submittedName>
        <fullName evidence="3">Uncharacterized conserved protein</fullName>
    </submittedName>
</protein>
<feature type="domain" description="YCII-related" evidence="2">
    <location>
        <begin position="12"/>
        <end position="112"/>
    </location>
</feature>